<dbReference type="AlphaFoldDB" id="A0A516V3E7"/>
<dbReference type="EMBL" id="CP041742">
    <property type="protein sequence ID" value="QDQ73037.1"/>
    <property type="molecule type" value="Genomic_DNA"/>
</dbReference>
<evidence type="ECO:0000313" key="2">
    <source>
        <dbReference type="Proteomes" id="UP000315891"/>
    </source>
</evidence>
<gene>
    <name evidence="1" type="ORF">FNZ56_03710</name>
</gene>
<sequence length="66" mass="7311">MSMIDNPDEYEAIARLFDLVTEGNGNSFELDLLDSRIAKSLEQAYQSAEAPPIAGMDFKRRATSLS</sequence>
<evidence type="ECO:0000313" key="1">
    <source>
        <dbReference type="EMBL" id="QDQ73037.1"/>
    </source>
</evidence>
<accession>A0A516V3E7</accession>
<proteinExistence type="predicted"/>
<organism evidence="1 2">
    <name type="scientific">Pseudoluteimonas lycopersici</name>
    <dbReference type="NCBI Taxonomy" id="1324796"/>
    <lineage>
        <taxon>Bacteria</taxon>
        <taxon>Pseudomonadati</taxon>
        <taxon>Pseudomonadota</taxon>
        <taxon>Gammaproteobacteria</taxon>
        <taxon>Lysobacterales</taxon>
        <taxon>Lysobacteraceae</taxon>
        <taxon>Pseudoluteimonas</taxon>
    </lineage>
</organism>
<dbReference type="RefSeq" id="WP_143878550.1">
    <property type="nucleotide sequence ID" value="NZ_BAABLZ010000002.1"/>
</dbReference>
<reference evidence="1 2" key="1">
    <citation type="submission" date="2019-07" db="EMBL/GenBank/DDBJ databases">
        <title>Lysobacter weifangensis sp. nov., isolated from bensulfuron-methyl contaminated farmland soil.</title>
        <authorList>
            <person name="Zhao H."/>
        </authorList>
    </citation>
    <scope>NUCLEOTIDE SEQUENCE [LARGE SCALE GENOMIC DNA]</scope>
    <source>
        <strain evidence="1 2">CC-Bw-6</strain>
    </source>
</reference>
<protein>
    <submittedName>
        <fullName evidence="1">Uncharacterized protein</fullName>
    </submittedName>
</protein>
<keyword evidence="2" id="KW-1185">Reference proteome</keyword>
<name>A0A516V3E7_9GAMM</name>
<dbReference type="Proteomes" id="UP000315891">
    <property type="component" value="Chromosome"/>
</dbReference>